<dbReference type="InterPro" id="IPR000700">
    <property type="entry name" value="PAS-assoc_C"/>
</dbReference>
<evidence type="ECO:0000259" key="9">
    <source>
        <dbReference type="PROSITE" id="PS50883"/>
    </source>
</evidence>
<dbReference type="InterPro" id="IPR052155">
    <property type="entry name" value="Biofilm_reg_signaling"/>
</dbReference>
<dbReference type="PROSITE" id="PS50883">
    <property type="entry name" value="EAL"/>
    <property type="match status" value="1"/>
</dbReference>
<dbReference type="SMART" id="SM00052">
    <property type="entry name" value="EAL"/>
    <property type="match status" value="1"/>
</dbReference>
<dbReference type="InterPro" id="IPR043128">
    <property type="entry name" value="Rev_trsase/Diguanyl_cyclase"/>
</dbReference>
<dbReference type="PROSITE" id="PS50113">
    <property type="entry name" value="PAC"/>
    <property type="match status" value="2"/>
</dbReference>
<dbReference type="InterPro" id="IPR001789">
    <property type="entry name" value="Sig_transdc_resp-reg_receiver"/>
</dbReference>
<feature type="domain" description="EAL" evidence="9">
    <location>
        <begin position="565"/>
        <end position="810"/>
    </location>
</feature>
<keyword evidence="5" id="KW-0597">Phosphoprotein</keyword>
<dbReference type="Pfam" id="PF00563">
    <property type="entry name" value="EAL"/>
    <property type="match status" value="1"/>
</dbReference>
<dbReference type="GO" id="GO:0000160">
    <property type="term" value="P:phosphorelay signal transduction system"/>
    <property type="evidence" value="ECO:0007669"/>
    <property type="project" value="InterPro"/>
</dbReference>
<dbReference type="CDD" id="cd01948">
    <property type="entry name" value="EAL"/>
    <property type="match status" value="1"/>
</dbReference>
<dbReference type="InterPro" id="IPR001633">
    <property type="entry name" value="EAL_dom"/>
</dbReference>
<feature type="domain" description="PAS" evidence="7">
    <location>
        <begin position="143"/>
        <end position="188"/>
    </location>
</feature>
<dbReference type="GO" id="GO:0071732">
    <property type="term" value="P:cellular response to nitric oxide"/>
    <property type="evidence" value="ECO:0007669"/>
    <property type="project" value="UniProtKB-ARBA"/>
</dbReference>
<comment type="cofactor">
    <cofactor evidence="1">
        <name>Mg(2+)</name>
        <dbReference type="ChEBI" id="CHEBI:18420"/>
    </cofactor>
</comment>
<comment type="catalytic activity">
    <reaction evidence="4">
        <text>3',3'-c-di-GMP + H2O = 5'-phosphoguanylyl(3'-&gt;5')guanosine + H(+)</text>
        <dbReference type="Rhea" id="RHEA:24902"/>
        <dbReference type="ChEBI" id="CHEBI:15377"/>
        <dbReference type="ChEBI" id="CHEBI:15378"/>
        <dbReference type="ChEBI" id="CHEBI:58754"/>
        <dbReference type="ChEBI" id="CHEBI:58805"/>
        <dbReference type="EC" id="3.1.4.52"/>
    </reaction>
    <physiologicalReaction direction="left-to-right" evidence="4">
        <dbReference type="Rhea" id="RHEA:24903"/>
    </physiologicalReaction>
</comment>
<reference evidence="11" key="1">
    <citation type="submission" date="2015-10" db="EMBL/GenBank/DDBJ databases">
        <title>Description of Candidatus Tenderia electrophaga gen. nov, sp. nov., an Uncultivated Electroautotroph from a Biocathode Enrichment.</title>
        <authorList>
            <person name="Eddie B.J."/>
            <person name="Malanoski A.P."/>
            <person name="Wang Z."/>
            <person name="Hall R.J."/>
            <person name="Oh S.D."/>
            <person name="Heiner C."/>
            <person name="Lin B."/>
            <person name="Strycharz-Glaven S.M."/>
        </authorList>
    </citation>
    <scope>NUCLEOTIDE SEQUENCE [LARGE SCALE GENOMIC DNA]</scope>
    <source>
        <strain evidence="11">NRL1</strain>
    </source>
</reference>
<protein>
    <recommendedName>
        <fullName evidence="2">cyclic-guanylate-specific phosphodiesterase</fullName>
        <ecNumber evidence="2">3.1.4.52</ecNumber>
    </recommendedName>
</protein>
<keyword evidence="12" id="KW-1185">Reference proteome</keyword>
<evidence type="ECO:0000259" key="10">
    <source>
        <dbReference type="PROSITE" id="PS50887"/>
    </source>
</evidence>
<dbReference type="FunFam" id="3.20.20.450:FF:000001">
    <property type="entry name" value="Cyclic di-GMP phosphodiesterase yahA"/>
    <property type="match status" value="1"/>
</dbReference>
<dbReference type="Pfam" id="PF13426">
    <property type="entry name" value="PAS_9"/>
    <property type="match status" value="1"/>
</dbReference>
<dbReference type="EMBL" id="CP013099">
    <property type="protein sequence ID" value="ALP52228.1"/>
    <property type="molecule type" value="Genomic_DNA"/>
</dbReference>
<dbReference type="SUPFAM" id="SSF55073">
    <property type="entry name" value="Nucleotide cyclase"/>
    <property type="match status" value="1"/>
</dbReference>
<dbReference type="PANTHER" id="PTHR44757">
    <property type="entry name" value="DIGUANYLATE CYCLASE DGCP"/>
    <property type="match status" value="1"/>
</dbReference>
<dbReference type="InterPro" id="IPR000160">
    <property type="entry name" value="GGDEF_dom"/>
</dbReference>
<feature type="modified residue" description="4-aspartylphosphate" evidence="5">
    <location>
        <position position="64"/>
    </location>
</feature>
<evidence type="ECO:0000256" key="4">
    <source>
        <dbReference type="ARBA" id="ARBA00051114"/>
    </source>
</evidence>
<evidence type="ECO:0000313" key="12">
    <source>
        <dbReference type="Proteomes" id="UP000055136"/>
    </source>
</evidence>
<dbReference type="Proteomes" id="UP000055136">
    <property type="component" value="Chromosome"/>
</dbReference>
<evidence type="ECO:0000256" key="2">
    <source>
        <dbReference type="ARBA" id="ARBA00012282"/>
    </source>
</evidence>
<feature type="domain" description="PAC" evidence="8">
    <location>
        <begin position="214"/>
        <end position="268"/>
    </location>
</feature>
<dbReference type="CDD" id="cd00156">
    <property type="entry name" value="REC"/>
    <property type="match status" value="1"/>
</dbReference>
<evidence type="ECO:0000259" key="7">
    <source>
        <dbReference type="PROSITE" id="PS50112"/>
    </source>
</evidence>
<dbReference type="InterPro" id="IPR000014">
    <property type="entry name" value="PAS"/>
</dbReference>
<dbReference type="SUPFAM" id="SSF52172">
    <property type="entry name" value="CheY-like"/>
    <property type="match status" value="1"/>
</dbReference>
<dbReference type="CDD" id="cd01949">
    <property type="entry name" value="GGDEF"/>
    <property type="match status" value="1"/>
</dbReference>
<gene>
    <name evidence="11" type="ORF">Tel_03180</name>
</gene>
<dbReference type="SMART" id="SM00448">
    <property type="entry name" value="REC"/>
    <property type="match status" value="1"/>
</dbReference>
<dbReference type="STRING" id="1748243.Tel_03180"/>
<dbReference type="Pfam" id="PF00072">
    <property type="entry name" value="Response_reg"/>
    <property type="match status" value="1"/>
</dbReference>
<dbReference type="InterPro" id="IPR035965">
    <property type="entry name" value="PAS-like_dom_sf"/>
</dbReference>
<dbReference type="NCBIfam" id="TIGR00254">
    <property type="entry name" value="GGDEF"/>
    <property type="match status" value="1"/>
</dbReference>
<dbReference type="PANTHER" id="PTHR44757:SF2">
    <property type="entry name" value="BIOFILM ARCHITECTURE MAINTENANCE PROTEIN MBAA"/>
    <property type="match status" value="1"/>
</dbReference>
<dbReference type="InterPro" id="IPR001610">
    <property type="entry name" value="PAC"/>
</dbReference>
<dbReference type="PROSITE" id="PS50887">
    <property type="entry name" value="GGDEF"/>
    <property type="match status" value="1"/>
</dbReference>
<feature type="domain" description="GGDEF" evidence="10">
    <location>
        <begin position="423"/>
        <end position="556"/>
    </location>
</feature>
<dbReference type="SMART" id="SM00086">
    <property type="entry name" value="PAC"/>
    <property type="match status" value="2"/>
</dbReference>
<dbReference type="InterPro" id="IPR011006">
    <property type="entry name" value="CheY-like_superfamily"/>
</dbReference>
<proteinExistence type="predicted"/>
<feature type="domain" description="Response regulatory" evidence="6">
    <location>
        <begin position="14"/>
        <end position="129"/>
    </location>
</feature>
<dbReference type="SUPFAM" id="SSF141868">
    <property type="entry name" value="EAL domain-like"/>
    <property type="match status" value="1"/>
</dbReference>
<sequence length="810" mass="91623">MKHPQEKPDTETVRILMAEDSEDDALLLAAHLKTAGANIDWYRVDKQETLEAALTQPWDIVLSDFSMPSFSGIRALAITKQHDPDLPLIFVSGTIGEDTAVEAMRSGAQDYIMKDNLTRLLPAVNREIHEFRLRRERRQVQETVKKLSLVVEQAADSVFITDPDGHIQYVNPAFEQLTGYTRAEAVGRRPSLLKSGRHNEAFYRALWSTVRRGEAFEGVMINRRKNGELFYEEKVITSLKDGRGEITHLVSTGRDITERILADEEHSRLVTILEATTDLVAMFEPGGRLCYINAAGRDMLALEGEKDVREYRVKDIFPRHLVDNIMQEIMHTTHKPEPWAGETVLHSTQGREIPVSQVMLVHANESGTVEYLSMIARDITERKRFEAELQHQATHDGLTKLPNRFLLMDRLQAELKGAKRRRRFVAIMFIDLDNFKRVNDSFGHAAGDELLQLVARRLQSVLRPNDTIARHGGDEFTILVADLEQVDAVLAVLRKLRAAFERPLMIENQDIFVTFSAGIAVFPHDGSRVEDLLRNADSAMYRAKAAGRGQYRFYTREMNDRGHELLALETDLRRALERDEFRLHFQPQMELTSRRAVGIEALIRWQHPQRGLIPPAEFVPMLESTGLIIAVGEWALRQACVQHRDGCHNGLRVSVNISASQFSDPDLLDKVRRVLAEEGMPPERLELEITENTIMHDPAAAAEQLQALHAMGIRIAIDDFGTGYSSLAYLKRFPLDVLKIDQTFVRDITHDPNDAAIVEASISLAQKLGLEVIAEGVENAAQFDFLRASQCNLAQGFFFGKPVPMEELAE</sequence>
<dbReference type="AlphaFoldDB" id="A0A0S2TAR8"/>
<dbReference type="SMART" id="SM00267">
    <property type="entry name" value="GGDEF"/>
    <property type="match status" value="1"/>
</dbReference>
<dbReference type="PROSITE" id="PS50112">
    <property type="entry name" value="PAS"/>
    <property type="match status" value="1"/>
</dbReference>
<dbReference type="SMART" id="SM00091">
    <property type="entry name" value="PAS"/>
    <property type="match status" value="2"/>
</dbReference>
<dbReference type="Pfam" id="PF08448">
    <property type="entry name" value="PAS_4"/>
    <property type="match status" value="1"/>
</dbReference>
<evidence type="ECO:0000256" key="1">
    <source>
        <dbReference type="ARBA" id="ARBA00001946"/>
    </source>
</evidence>
<dbReference type="Gene3D" id="3.40.50.2300">
    <property type="match status" value="1"/>
</dbReference>
<dbReference type="EC" id="3.1.4.52" evidence="2"/>
<dbReference type="InterPro" id="IPR029787">
    <property type="entry name" value="Nucleotide_cyclase"/>
</dbReference>
<accession>A0A0S2TAR8</accession>
<dbReference type="CDD" id="cd00130">
    <property type="entry name" value="PAS"/>
    <property type="match status" value="1"/>
</dbReference>
<evidence type="ECO:0000313" key="11">
    <source>
        <dbReference type="EMBL" id="ALP52228.1"/>
    </source>
</evidence>
<evidence type="ECO:0000256" key="5">
    <source>
        <dbReference type="PROSITE-ProRule" id="PRU00169"/>
    </source>
</evidence>
<dbReference type="InterPro" id="IPR035919">
    <property type="entry name" value="EAL_sf"/>
</dbReference>
<name>A0A0S2TAR8_9GAMM</name>
<dbReference type="KEGG" id="tee:Tel_03180"/>
<evidence type="ECO:0000259" key="6">
    <source>
        <dbReference type="PROSITE" id="PS50110"/>
    </source>
</evidence>
<dbReference type="Gene3D" id="3.20.20.450">
    <property type="entry name" value="EAL domain"/>
    <property type="match status" value="1"/>
</dbReference>
<dbReference type="GO" id="GO:0071111">
    <property type="term" value="F:cyclic-guanylate-specific phosphodiesterase activity"/>
    <property type="evidence" value="ECO:0007669"/>
    <property type="project" value="UniProtKB-EC"/>
</dbReference>
<dbReference type="NCBIfam" id="TIGR00229">
    <property type="entry name" value="sensory_box"/>
    <property type="match status" value="2"/>
</dbReference>
<evidence type="ECO:0000256" key="3">
    <source>
        <dbReference type="ARBA" id="ARBA00022636"/>
    </source>
</evidence>
<feature type="domain" description="PAC" evidence="8">
    <location>
        <begin position="339"/>
        <end position="391"/>
    </location>
</feature>
<dbReference type="Pfam" id="PF00990">
    <property type="entry name" value="GGDEF"/>
    <property type="match status" value="1"/>
</dbReference>
<keyword evidence="3" id="KW-0973">c-di-GMP</keyword>
<evidence type="ECO:0000259" key="8">
    <source>
        <dbReference type="PROSITE" id="PS50113"/>
    </source>
</evidence>
<dbReference type="Gene3D" id="3.30.70.270">
    <property type="match status" value="1"/>
</dbReference>
<organism evidence="11 12">
    <name type="scientific">Candidatus Tenderia electrophaga</name>
    <dbReference type="NCBI Taxonomy" id="1748243"/>
    <lineage>
        <taxon>Bacteria</taxon>
        <taxon>Pseudomonadati</taxon>
        <taxon>Pseudomonadota</taxon>
        <taxon>Gammaproteobacteria</taxon>
        <taxon>Candidatus Tenderiales</taxon>
        <taxon>Candidatus Tenderiaceae</taxon>
        <taxon>Candidatus Tenderia</taxon>
    </lineage>
</organism>
<dbReference type="InterPro" id="IPR013656">
    <property type="entry name" value="PAS_4"/>
</dbReference>
<dbReference type="Gene3D" id="3.30.450.20">
    <property type="entry name" value="PAS domain"/>
    <property type="match status" value="2"/>
</dbReference>
<dbReference type="PROSITE" id="PS50110">
    <property type="entry name" value="RESPONSE_REGULATORY"/>
    <property type="match status" value="1"/>
</dbReference>
<dbReference type="FunFam" id="3.30.70.270:FF:000001">
    <property type="entry name" value="Diguanylate cyclase domain protein"/>
    <property type="match status" value="1"/>
</dbReference>
<dbReference type="SUPFAM" id="SSF55785">
    <property type="entry name" value="PYP-like sensor domain (PAS domain)"/>
    <property type="match status" value="2"/>
</dbReference>